<evidence type="ECO:0000313" key="2">
    <source>
        <dbReference type="EMBL" id="PRP91647.1"/>
    </source>
</evidence>
<dbReference type="RefSeq" id="WP_106394619.1">
    <property type="nucleotide sequence ID" value="NZ_PVNK01000234.1"/>
</dbReference>
<feature type="region of interest" description="Disordered" evidence="1">
    <location>
        <begin position="74"/>
        <end position="129"/>
    </location>
</feature>
<evidence type="ECO:0000256" key="1">
    <source>
        <dbReference type="SAM" id="MobiDB-lite"/>
    </source>
</evidence>
<evidence type="ECO:0000313" key="3">
    <source>
        <dbReference type="Proteomes" id="UP000237968"/>
    </source>
</evidence>
<organism evidence="2 3">
    <name type="scientific">Enhygromyxa salina</name>
    <dbReference type="NCBI Taxonomy" id="215803"/>
    <lineage>
        <taxon>Bacteria</taxon>
        <taxon>Pseudomonadati</taxon>
        <taxon>Myxococcota</taxon>
        <taxon>Polyangia</taxon>
        <taxon>Nannocystales</taxon>
        <taxon>Nannocystaceae</taxon>
        <taxon>Enhygromyxa</taxon>
    </lineage>
</organism>
<name>A0A2S9XFM6_9BACT</name>
<proteinExistence type="predicted"/>
<dbReference type="EMBL" id="PVNK01000234">
    <property type="protein sequence ID" value="PRP91647.1"/>
    <property type="molecule type" value="Genomic_DNA"/>
</dbReference>
<feature type="compositionally biased region" description="Polar residues" evidence="1">
    <location>
        <begin position="74"/>
        <end position="83"/>
    </location>
</feature>
<reference evidence="2 3" key="1">
    <citation type="submission" date="2018-03" db="EMBL/GenBank/DDBJ databases">
        <title>Draft Genome Sequences of the Obligatory Marine Myxobacteria Enhygromyxa salina SWB005.</title>
        <authorList>
            <person name="Poehlein A."/>
            <person name="Moghaddam J.A."/>
            <person name="Harms H."/>
            <person name="Alanjari M."/>
            <person name="Koenig G.M."/>
            <person name="Daniel R."/>
            <person name="Schaeberle T.F."/>
        </authorList>
    </citation>
    <scope>NUCLEOTIDE SEQUENCE [LARGE SCALE GENOMIC DNA]</scope>
    <source>
        <strain evidence="2 3">SWB005</strain>
    </source>
</reference>
<accession>A0A2S9XFM6</accession>
<gene>
    <name evidence="2" type="ORF">ENSA5_54070</name>
</gene>
<keyword evidence="3" id="KW-1185">Reference proteome</keyword>
<protein>
    <submittedName>
        <fullName evidence="2">Uncharacterized protein</fullName>
    </submittedName>
</protein>
<dbReference type="Proteomes" id="UP000237968">
    <property type="component" value="Unassembled WGS sequence"/>
</dbReference>
<comment type="caution">
    <text evidence="2">The sequence shown here is derived from an EMBL/GenBank/DDBJ whole genome shotgun (WGS) entry which is preliminary data.</text>
</comment>
<dbReference type="AlphaFoldDB" id="A0A2S9XFM6"/>
<sequence>MAKISSFLAGAAIGAAAGATAGVVLRPHLRTLAKTAISGYYLGKRHALELASLVSEELEDLHAEVLDEWQTANSSGTTVSADASSDHGVDAHGAGEASTCAPPQPENAASAEPSTDQDEAQTGATHDACVDGSEAGERELETMTVSELRDALIKLGVQLGTRMRKAELITQLRSLTHPET</sequence>